<dbReference type="RefSeq" id="WP_192107745.1">
    <property type="nucleotide sequence ID" value="NZ_JACYXJ010000002.1"/>
</dbReference>
<dbReference type="EMBL" id="JACYXJ010000002">
    <property type="protein sequence ID" value="MBD8875545.1"/>
    <property type="molecule type" value="Genomic_DNA"/>
</dbReference>
<evidence type="ECO:0008006" key="3">
    <source>
        <dbReference type="Google" id="ProtNLM"/>
    </source>
</evidence>
<protein>
    <recommendedName>
        <fullName evidence="3">Sel1 repeat family protein</fullName>
    </recommendedName>
</protein>
<accession>A0ABR9C6N0</accession>
<comment type="caution">
    <text evidence="1">The sequence shown here is derived from an EMBL/GenBank/DDBJ whole genome shotgun (WGS) entry which is preliminary data.</text>
</comment>
<proteinExistence type="predicted"/>
<dbReference type="InterPro" id="IPR011990">
    <property type="entry name" value="TPR-like_helical_dom_sf"/>
</dbReference>
<evidence type="ECO:0000313" key="2">
    <source>
        <dbReference type="Proteomes" id="UP000615687"/>
    </source>
</evidence>
<dbReference type="Proteomes" id="UP000615687">
    <property type="component" value="Unassembled WGS sequence"/>
</dbReference>
<dbReference type="Gene3D" id="1.25.40.10">
    <property type="entry name" value="Tetratricopeptide repeat domain"/>
    <property type="match status" value="1"/>
</dbReference>
<gene>
    <name evidence="1" type="ORF">IG617_04495</name>
</gene>
<organism evidence="1 2">
    <name type="scientific">Roseibium polysiphoniae</name>
    <dbReference type="NCBI Taxonomy" id="2571221"/>
    <lineage>
        <taxon>Bacteria</taxon>
        <taxon>Pseudomonadati</taxon>
        <taxon>Pseudomonadota</taxon>
        <taxon>Alphaproteobacteria</taxon>
        <taxon>Hyphomicrobiales</taxon>
        <taxon>Stappiaceae</taxon>
        <taxon>Roseibium</taxon>
    </lineage>
</organism>
<name>A0ABR9C6N0_9HYPH</name>
<evidence type="ECO:0000313" key="1">
    <source>
        <dbReference type="EMBL" id="MBD8875545.1"/>
    </source>
</evidence>
<sequence length="89" mass="9843">MARFEIYSADMAIMGEQPASADILFQMGLDSACGRHGATDLVTAHKWFNIAALKGSTDAARYRKEISCEMTSSEIAEAQRSAREWLSMH</sequence>
<reference evidence="1 2" key="1">
    <citation type="submission" date="2020-09" db="EMBL/GenBank/DDBJ databases">
        <title>The genome sequence of type strain Labrenzia polysiphoniae KACC 19711.</title>
        <authorList>
            <person name="Liu Y."/>
        </authorList>
    </citation>
    <scope>NUCLEOTIDE SEQUENCE [LARGE SCALE GENOMIC DNA]</scope>
    <source>
        <strain evidence="1 2">KACC 19711</strain>
    </source>
</reference>
<keyword evidence="2" id="KW-1185">Reference proteome</keyword>